<evidence type="ECO:0000256" key="16">
    <source>
        <dbReference type="ARBA" id="ARBA00049862"/>
    </source>
</evidence>
<dbReference type="AlphaFoldDB" id="A0AAN7NAP5"/>
<evidence type="ECO:0000256" key="1">
    <source>
        <dbReference type="ARBA" id="ARBA00004323"/>
    </source>
</evidence>
<evidence type="ECO:0000256" key="9">
    <source>
        <dbReference type="ARBA" id="ARBA00023180"/>
    </source>
</evidence>
<dbReference type="PANTHER" id="PTHR10704:SF60">
    <property type="entry name" value="CARBOHYDRATE SULFOTRANSFERASE 3"/>
    <property type="match status" value="1"/>
</dbReference>
<evidence type="ECO:0000256" key="14">
    <source>
        <dbReference type="ARBA" id="ARBA00040284"/>
    </source>
</evidence>
<dbReference type="GO" id="GO:0001517">
    <property type="term" value="F:N-acetylglucosamine 6-O-sulfotransferase activity"/>
    <property type="evidence" value="ECO:0007669"/>
    <property type="project" value="TreeGrafter"/>
</dbReference>
<dbReference type="InterPro" id="IPR027417">
    <property type="entry name" value="P-loop_NTPase"/>
</dbReference>
<evidence type="ECO:0000256" key="12">
    <source>
        <dbReference type="ARBA" id="ARBA00038906"/>
    </source>
</evidence>
<comment type="subcellular location">
    <subcellularLocation>
        <location evidence="1">Golgi apparatus membrane</location>
        <topology evidence="1">Single-pass type II membrane protein</topology>
    </subcellularLocation>
</comment>
<comment type="catalytic activity">
    <reaction evidence="11">
        <text>3'-phosphoadenylyl sulfate + keratan = adenosine 3',5'-bisphosphate + keratan 6'-sulfate.</text>
        <dbReference type="EC" id="2.8.2.21"/>
    </reaction>
</comment>
<evidence type="ECO:0000256" key="5">
    <source>
        <dbReference type="ARBA" id="ARBA00022968"/>
    </source>
</evidence>
<organism evidence="18 19">
    <name type="scientific">Mycteria americana</name>
    <name type="common">Wood stork</name>
    <dbReference type="NCBI Taxonomy" id="33587"/>
    <lineage>
        <taxon>Eukaryota</taxon>
        <taxon>Metazoa</taxon>
        <taxon>Chordata</taxon>
        <taxon>Craniata</taxon>
        <taxon>Vertebrata</taxon>
        <taxon>Euteleostomi</taxon>
        <taxon>Archelosauria</taxon>
        <taxon>Archosauria</taxon>
        <taxon>Dinosauria</taxon>
        <taxon>Saurischia</taxon>
        <taxon>Theropoda</taxon>
        <taxon>Coelurosauria</taxon>
        <taxon>Aves</taxon>
        <taxon>Neognathae</taxon>
        <taxon>Neoaves</taxon>
        <taxon>Aequornithes</taxon>
        <taxon>Ciconiiformes</taxon>
        <taxon>Ciconiidae</taxon>
        <taxon>Mycteria</taxon>
    </lineage>
</organism>
<keyword evidence="6" id="KW-1133">Transmembrane helix</keyword>
<accession>A0AAN7NAP5</accession>
<dbReference type="PANTHER" id="PTHR10704">
    <property type="entry name" value="CARBOHYDRATE SULFOTRANSFERASE"/>
    <property type="match status" value="1"/>
</dbReference>
<evidence type="ECO:0000256" key="2">
    <source>
        <dbReference type="ARBA" id="ARBA00005530"/>
    </source>
</evidence>
<gene>
    <name evidence="18" type="ORF">QYF61_014234</name>
</gene>
<evidence type="ECO:0000256" key="13">
    <source>
        <dbReference type="ARBA" id="ARBA00039008"/>
    </source>
</evidence>
<name>A0AAN7NAP5_MYCAM</name>
<sequence>MLGMRTSGQVAGAGKPYVCKLARVTRARDLPRGPKRRLWPPKSPPCPTWDVGLVQLGAAPAITLNSSALGGGGGGLGGGGFSAGGDAESPGGFCILHRAAAPSFGFFFSFWKKPPGAFYALSGAGGSSSIFRPAGVPGNPLGFIFVAEQPPLPCHGKAEAVWPHTGALWRSLQPSPKVALSRGWEPRCPMDPDEELLSHPGGPLLPSAGFWPAGSRQLSERQGLGFRAGRGGWQRCGKGSCRADVFREGGGAANGGFGQLLLTGRMGARATTALTLLLPAGRAAPGRASRAEDARQLAQDTSPAGGRDVCVSPMEIRRALPQDFRELLHCLKMRSKYAILLVFVIGLVIIEKENNFISRVSDKLKQSPQALAEANSTEASPALAENGSLASLQELDAAFSQLRSHLRNITLQLAGDGDPGSRRHVLLMATTRTGSSFVGEFFNQQGSIFYLFEPLWHIERMVTFEPGGANAVGSALVYRDVLKQLFLCDLYILESFISPAPEGHLTPFMFRRGSSRSLCEEPVCTPSAKKVFEKYHCKNRRCGPLNITLAAEACRRKQHMALKTVRIRQLEFLQPLVEDPRLDMRIIQLVRDPRAVLASRMVAFSGKYETWKKWASEGEAPLHEEEVQRLRGNCESIRLSAELGLRRPGWLQGRYMLVRYEDVARAPLQKAEEMYRFAGLPLTPQVKEWISKNTQAPRDGSGIYSTRKNSSEQFEKWRFSIPFKLAQVVQDACTPAMRLFGYKLASSPAALANRSFSLLEEAQPSWIT</sequence>
<dbReference type="EMBL" id="JAUNZN010000005">
    <property type="protein sequence ID" value="KAK4821139.1"/>
    <property type="molecule type" value="Genomic_DNA"/>
</dbReference>
<evidence type="ECO:0000256" key="4">
    <source>
        <dbReference type="ARBA" id="ARBA00022692"/>
    </source>
</evidence>
<dbReference type="GO" id="GO:0045130">
    <property type="term" value="F:keratan sulfotransferase activity"/>
    <property type="evidence" value="ECO:0007669"/>
    <property type="project" value="UniProtKB-EC"/>
</dbReference>
<keyword evidence="19" id="KW-1185">Reference proteome</keyword>
<keyword evidence="9" id="KW-0325">Glycoprotein</keyword>
<dbReference type="GO" id="GO:0000139">
    <property type="term" value="C:Golgi membrane"/>
    <property type="evidence" value="ECO:0007669"/>
    <property type="project" value="UniProtKB-SubCell"/>
</dbReference>
<dbReference type="InterPro" id="IPR000863">
    <property type="entry name" value="Sulfotransferase_dom"/>
</dbReference>
<keyword evidence="7" id="KW-0333">Golgi apparatus</keyword>
<evidence type="ECO:0000256" key="8">
    <source>
        <dbReference type="ARBA" id="ARBA00023136"/>
    </source>
</evidence>
<keyword evidence="10" id="KW-0119">Carbohydrate metabolism</keyword>
<protein>
    <recommendedName>
        <fullName evidence="14">Carbohydrate sulfotransferase 3</fullName>
        <ecNumber evidence="12">2.8.2.17</ecNumber>
        <ecNumber evidence="13">2.8.2.21</ecNumber>
    </recommendedName>
    <alternativeName>
        <fullName evidence="15">Chondroitin 6-O-sulfotransferase 1</fullName>
    </alternativeName>
</protein>
<comment type="similarity">
    <text evidence="2">Belongs to the sulfotransferase 1 family. Gal/GlcNAc/GalNAc subfamily.</text>
</comment>
<evidence type="ECO:0000256" key="15">
    <source>
        <dbReference type="ARBA" id="ARBA00042317"/>
    </source>
</evidence>
<dbReference type="EC" id="2.8.2.17" evidence="12"/>
<evidence type="ECO:0000313" key="19">
    <source>
        <dbReference type="Proteomes" id="UP001333110"/>
    </source>
</evidence>
<comment type="caution">
    <text evidence="18">The sequence shown here is derived from an EMBL/GenBank/DDBJ whole genome shotgun (WGS) entry which is preliminary data.</text>
</comment>
<reference evidence="18 19" key="1">
    <citation type="journal article" date="2023" name="J. Hered.">
        <title>Chromosome-level genome of the wood stork (Mycteria americana) provides insight into avian chromosome evolution.</title>
        <authorList>
            <person name="Flamio R. Jr."/>
            <person name="Ramstad K.M."/>
        </authorList>
    </citation>
    <scope>NUCLEOTIDE SEQUENCE [LARGE SCALE GENOMIC DNA]</scope>
    <source>
        <strain evidence="18">JAX WOST 10</strain>
    </source>
</reference>
<dbReference type="InterPro" id="IPR051135">
    <property type="entry name" value="Gal/GlcNAc/GalNAc_ST"/>
</dbReference>
<dbReference type="FunFam" id="3.40.50.300:FF:000938">
    <property type="entry name" value="Sulfotransferase"/>
    <property type="match status" value="1"/>
</dbReference>
<evidence type="ECO:0000256" key="11">
    <source>
        <dbReference type="ARBA" id="ARBA00036278"/>
    </source>
</evidence>
<dbReference type="GO" id="GO:0006790">
    <property type="term" value="P:sulfur compound metabolic process"/>
    <property type="evidence" value="ECO:0007669"/>
    <property type="project" value="TreeGrafter"/>
</dbReference>
<dbReference type="GO" id="GO:0008459">
    <property type="term" value="F:chondroitin 6-sulfotransferase activity"/>
    <property type="evidence" value="ECO:0007669"/>
    <property type="project" value="UniProtKB-EC"/>
</dbReference>
<dbReference type="SUPFAM" id="SSF52540">
    <property type="entry name" value="P-loop containing nucleoside triphosphate hydrolases"/>
    <property type="match status" value="1"/>
</dbReference>
<evidence type="ECO:0000256" key="3">
    <source>
        <dbReference type="ARBA" id="ARBA00022679"/>
    </source>
</evidence>
<proteinExistence type="inferred from homology"/>
<dbReference type="Proteomes" id="UP001333110">
    <property type="component" value="Unassembled WGS sequence"/>
</dbReference>
<dbReference type="Pfam" id="PF00685">
    <property type="entry name" value="Sulfotransfer_1"/>
    <property type="match status" value="1"/>
</dbReference>
<keyword evidence="4" id="KW-0812">Transmembrane</keyword>
<dbReference type="GO" id="GO:0006044">
    <property type="term" value="P:N-acetylglucosamine metabolic process"/>
    <property type="evidence" value="ECO:0007669"/>
    <property type="project" value="TreeGrafter"/>
</dbReference>
<evidence type="ECO:0000256" key="7">
    <source>
        <dbReference type="ARBA" id="ARBA00023034"/>
    </source>
</evidence>
<keyword evidence="8" id="KW-0472">Membrane</keyword>
<evidence type="ECO:0000256" key="6">
    <source>
        <dbReference type="ARBA" id="ARBA00022989"/>
    </source>
</evidence>
<comment type="catalytic activity">
    <reaction evidence="16">
        <text>chondroitin beta-D-glucuronate + n 3'-phosphoadenylyl sulfate = chondroitin 6'-sulfate + n adenosine 3',5'-bisphosphate + n H(+)</text>
        <dbReference type="Rhea" id="RHEA:11108"/>
        <dbReference type="Rhea" id="RHEA-COMP:9827"/>
        <dbReference type="Rhea" id="RHEA-COMP:9828"/>
        <dbReference type="ChEBI" id="CHEBI:15378"/>
        <dbReference type="ChEBI" id="CHEBI:57652"/>
        <dbReference type="ChEBI" id="CHEBI:58339"/>
        <dbReference type="ChEBI" id="CHEBI:58343"/>
        <dbReference type="ChEBI" id="CHEBI:62065"/>
        <dbReference type="EC" id="2.8.2.17"/>
    </reaction>
    <physiologicalReaction direction="left-to-right" evidence="16">
        <dbReference type="Rhea" id="RHEA:11109"/>
    </physiologicalReaction>
</comment>
<dbReference type="EC" id="2.8.2.21" evidence="13"/>
<evidence type="ECO:0000256" key="10">
    <source>
        <dbReference type="ARBA" id="ARBA00023277"/>
    </source>
</evidence>
<evidence type="ECO:0000259" key="17">
    <source>
        <dbReference type="Pfam" id="PF00685"/>
    </source>
</evidence>
<feature type="domain" description="Sulfotransferase" evidence="17">
    <location>
        <begin position="423"/>
        <end position="740"/>
    </location>
</feature>
<evidence type="ECO:0000313" key="18">
    <source>
        <dbReference type="EMBL" id="KAK4821139.1"/>
    </source>
</evidence>
<keyword evidence="3" id="KW-0808">Transferase</keyword>
<keyword evidence="5" id="KW-0735">Signal-anchor</keyword>
<dbReference type="Gene3D" id="3.40.50.300">
    <property type="entry name" value="P-loop containing nucleotide triphosphate hydrolases"/>
    <property type="match status" value="1"/>
</dbReference>